<feature type="transmembrane region" description="Helical" evidence="1">
    <location>
        <begin position="104"/>
        <end position="126"/>
    </location>
</feature>
<dbReference type="RefSeq" id="WP_203168492.1">
    <property type="nucleotide sequence ID" value="NZ_JAEVLS010000003.1"/>
</dbReference>
<protein>
    <submittedName>
        <fullName evidence="4">FecR domain-containing protein</fullName>
    </submittedName>
</protein>
<evidence type="ECO:0000259" key="3">
    <source>
        <dbReference type="Pfam" id="PF16220"/>
    </source>
</evidence>
<dbReference type="EMBL" id="JAEVLS010000003">
    <property type="protein sequence ID" value="MBM0106386.1"/>
    <property type="molecule type" value="Genomic_DNA"/>
</dbReference>
<dbReference type="PANTHER" id="PTHR30273">
    <property type="entry name" value="PERIPLASMIC SIGNAL SENSOR AND SIGMA FACTOR ACTIVATOR FECR-RELATED"/>
    <property type="match status" value="1"/>
</dbReference>
<reference evidence="4 5" key="1">
    <citation type="journal article" date="2021" name="Int. J. Syst. Evol. Microbiol.">
        <title>Steroidobacter gossypii sp. nov., isolated from soil of cotton cropping field.</title>
        <authorList>
            <person name="Huang R."/>
            <person name="Yang S."/>
            <person name="Zhen C."/>
            <person name="Liu W."/>
        </authorList>
    </citation>
    <scope>NUCLEOTIDE SEQUENCE [LARGE SCALE GENOMIC DNA]</scope>
    <source>
        <strain evidence="4 5">S1-65</strain>
    </source>
</reference>
<dbReference type="InterPro" id="IPR012373">
    <property type="entry name" value="Ferrdict_sens_TM"/>
</dbReference>
<feature type="domain" description="FecR protein" evidence="2">
    <location>
        <begin position="129"/>
        <end position="220"/>
    </location>
</feature>
<gene>
    <name evidence="4" type="ORF">JM946_16765</name>
</gene>
<dbReference type="PIRSF" id="PIRSF018266">
    <property type="entry name" value="FecR"/>
    <property type="match status" value="1"/>
</dbReference>
<keyword evidence="1" id="KW-0472">Membrane</keyword>
<evidence type="ECO:0000256" key="1">
    <source>
        <dbReference type="SAM" id="Phobius"/>
    </source>
</evidence>
<accession>A0ABS1WZJ2</accession>
<dbReference type="Gene3D" id="3.55.50.30">
    <property type="match status" value="1"/>
</dbReference>
<evidence type="ECO:0000313" key="4">
    <source>
        <dbReference type="EMBL" id="MBM0106386.1"/>
    </source>
</evidence>
<dbReference type="Gene3D" id="2.60.120.1440">
    <property type="match status" value="1"/>
</dbReference>
<keyword evidence="1" id="KW-1133">Transmembrane helix</keyword>
<organism evidence="4 5">
    <name type="scientific">Steroidobacter gossypii</name>
    <dbReference type="NCBI Taxonomy" id="2805490"/>
    <lineage>
        <taxon>Bacteria</taxon>
        <taxon>Pseudomonadati</taxon>
        <taxon>Pseudomonadota</taxon>
        <taxon>Gammaproteobacteria</taxon>
        <taxon>Steroidobacterales</taxon>
        <taxon>Steroidobacteraceae</taxon>
        <taxon>Steroidobacter</taxon>
    </lineage>
</organism>
<sequence length="347" mass="37938">MDNARDKNADAVVDEASEWLVRLNAPEVSLDERRAFVAWLKRSPVHLAEYLRLECTWADLADVDRSKTLNVQALLAAEDANVIELTPHVSAPAPSMTPRPKRRFGMAIAASLVFAVAALFSLQALFVGRYSTDIGEQRTIRLEDGSTIALNTNTAIRVELTDTLRRVNLVQGEALFNVAKDSARPFRVLSDRAVAQAVGTSFVVRRNADDTVITVIEGQVAVARADQARLASNTDVPANALRVSAGERADVVSEEIQTSPVPNLAAVTAWKTGRLIFEGQALSEVVAEFNRYNRVQLVLEDSLLSAEQLSGVFDASDPQALVRFLERANVIEPAQAGDERIILTPRR</sequence>
<dbReference type="PANTHER" id="PTHR30273:SF2">
    <property type="entry name" value="PROTEIN FECR"/>
    <property type="match status" value="1"/>
</dbReference>
<name>A0ABS1WZJ2_9GAMM</name>
<proteinExistence type="predicted"/>
<dbReference type="Pfam" id="PF16220">
    <property type="entry name" value="DUF4880"/>
    <property type="match status" value="1"/>
</dbReference>
<evidence type="ECO:0000313" key="5">
    <source>
        <dbReference type="Proteomes" id="UP000661077"/>
    </source>
</evidence>
<dbReference type="InterPro" id="IPR032623">
    <property type="entry name" value="FecR_N"/>
</dbReference>
<dbReference type="Pfam" id="PF04773">
    <property type="entry name" value="FecR"/>
    <property type="match status" value="1"/>
</dbReference>
<keyword evidence="1" id="KW-0812">Transmembrane</keyword>
<dbReference type="Proteomes" id="UP000661077">
    <property type="component" value="Unassembled WGS sequence"/>
</dbReference>
<keyword evidence="5" id="KW-1185">Reference proteome</keyword>
<comment type="caution">
    <text evidence="4">The sequence shown here is derived from an EMBL/GenBank/DDBJ whole genome shotgun (WGS) entry which is preliminary data.</text>
</comment>
<feature type="domain" description="FecR N-terminal" evidence="3">
    <location>
        <begin position="14"/>
        <end position="54"/>
    </location>
</feature>
<dbReference type="InterPro" id="IPR006860">
    <property type="entry name" value="FecR"/>
</dbReference>
<evidence type="ECO:0000259" key="2">
    <source>
        <dbReference type="Pfam" id="PF04773"/>
    </source>
</evidence>